<comment type="similarity">
    <text evidence="1">Belongs to the peptidase C19 family.</text>
</comment>
<dbReference type="Pfam" id="PF00443">
    <property type="entry name" value="UCH"/>
    <property type="match status" value="1"/>
</dbReference>
<dbReference type="Gene3D" id="3.90.70.10">
    <property type="entry name" value="Cysteine proteinases"/>
    <property type="match status" value="1"/>
</dbReference>
<dbReference type="PANTHER" id="PTHR24006">
    <property type="entry name" value="UBIQUITIN CARBOXYL-TERMINAL HYDROLASE"/>
    <property type="match status" value="1"/>
</dbReference>
<dbReference type="InterPro" id="IPR050164">
    <property type="entry name" value="Peptidase_C19"/>
</dbReference>
<dbReference type="InterPro" id="IPR028889">
    <property type="entry name" value="USP"/>
</dbReference>
<dbReference type="AlphaFoldDB" id="A0A814C302"/>
<dbReference type="EMBL" id="CAJNOJ010000042">
    <property type="protein sequence ID" value="CAF0934584.1"/>
    <property type="molecule type" value="Genomic_DNA"/>
</dbReference>
<feature type="region of interest" description="Disordered" evidence="2">
    <location>
        <begin position="579"/>
        <end position="665"/>
    </location>
</feature>
<dbReference type="CDD" id="cd02257">
    <property type="entry name" value="Peptidase_C19"/>
    <property type="match status" value="1"/>
</dbReference>
<comment type="catalytic activity">
    <reaction evidence="1">
        <text>Thiol-dependent hydrolysis of ester, thioester, amide, peptide and isopeptide bonds formed by the C-terminal Gly of ubiquitin (a 76-residue protein attached to proteins as an intracellular targeting signal).</text>
        <dbReference type="EC" id="3.4.19.12"/>
    </reaction>
</comment>
<feature type="compositionally biased region" description="Polar residues" evidence="2">
    <location>
        <begin position="610"/>
        <end position="638"/>
    </location>
</feature>
<dbReference type="GO" id="GO:0006508">
    <property type="term" value="P:proteolysis"/>
    <property type="evidence" value="ECO:0007669"/>
    <property type="project" value="UniProtKB-KW"/>
</dbReference>
<dbReference type="SUPFAM" id="SSF54001">
    <property type="entry name" value="Cysteine proteinases"/>
    <property type="match status" value="1"/>
</dbReference>
<keyword evidence="1" id="KW-0378">Hydrolase</keyword>
<feature type="region of interest" description="Disordered" evidence="2">
    <location>
        <begin position="744"/>
        <end position="763"/>
    </location>
</feature>
<name>A0A814C302_ADIRI</name>
<dbReference type="OrthoDB" id="21192at2759"/>
<sequence>MAEPTIVLRSPIKSATSTLRCSSPNPTLNSPTHNSTVIILKDNNNNNDQQQQSSTPTSTKTSSSSFTTLKTVQTKLYSAGYTGLYNLGNTCYVNCVLQLLSHVPQFCDAICSMSFESLGLEQPSDVPMVASSHNPTRLKGGGRGLLKALEAQPRRVPCYLAYELHGTFNIIWSGKCMVYSPLNMIAAVRRLLPSFEPCAMEDAQEFLEALLAAITDEIKANKLADTNIINDLLGFSSESQILCEQCHRLSVTKTDETFITLTFSEKMLCDVRGSSRRRSCHLTEMLAHFYQWEALSTPFQCSTCTVRNPSREGTKAQKRLLISKLPQVLHVVLRRFRSLPQTTLRRPTSRQTRQLSHKITMHVNFDEYLDMAPYCAPLTPSSSFPSTRSKQNGTSRNECLYRLRGVIVHYGKSINTGHFVAFVYNDVLGEWLRCDDHIIEQTTFESVKTSDAYILVYSRCISNTIPSSVPSNPSVPTSMTCQLRKRKRAISVDNISEQKDDPSTPETTNEIGTYVTWNKQPSTDSILDTKLENTDDHSEIVKSLKFFCLNFDPLASGLRRRAQSLNFAIRTNQSSVDTIRQNLSTSSSVKRQRKEPPVDSTISHRAAPSSKVTSQQTIQTRKKNSSGMCNENLSSNSQKSTKTIRKRRRTDPFARKKRMTKTSERKMPEKINISNLVSVSSTDQVLSTESLLPSAQSPLTFTYENTTSPNLLMTKRIGRIRIQRCIDGQTSTNSTVRLITSGESNPRLCLSSPSSSPIQSSSVLSSLITARRSNSLNNTTSNPPNS</sequence>
<organism evidence="4 5">
    <name type="scientific">Adineta ricciae</name>
    <name type="common">Rotifer</name>
    <dbReference type="NCBI Taxonomy" id="249248"/>
    <lineage>
        <taxon>Eukaryota</taxon>
        <taxon>Metazoa</taxon>
        <taxon>Spiralia</taxon>
        <taxon>Gnathifera</taxon>
        <taxon>Rotifera</taxon>
        <taxon>Eurotatoria</taxon>
        <taxon>Bdelloidea</taxon>
        <taxon>Adinetida</taxon>
        <taxon>Adinetidae</taxon>
        <taxon>Adineta</taxon>
    </lineage>
</organism>
<accession>A0A814C302</accession>
<dbReference type="InterPro" id="IPR018200">
    <property type="entry name" value="USP_CS"/>
</dbReference>
<keyword evidence="1" id="KW-0833">Ubl conjugation pathway</keyword>
<dbReference type="PROSITE" id="PS00972">
    <property type="entry name" value="USP_1"/>
    <property type="match status" value="1"/>
</dbReference>
<evidence type="ECO:0000313" key="4">
    <source>
        <dbReference type="EMBL" id="CAF0934584.1"/>
    </source>
</evidence>
<dbReference type="GO" id="GO:0004843">
    <property type="term" value="F:cysteine-type deubiquitinase activity"/>
    <property type="evidence" value="ECO:0007669"/>
    <property type="project" value="UniProtKB-UniRule"/>
</dbReference>
<keyword evidence="1" id="KW-0645">Protease</keyword>
<protein>
    <recommendedName>
        <fullName evidence="1">Ubiquitin carboxyl-terminal hydrolase</fullName>
        <ecNumber evidence="1">3.4.19.12</ecNumber>
    </recommendedName>
</protein>
<evidence type="ECO:0000256" key="2">
    <source>
        <dbReference type="SAM" id="MobiDB-lite"/>
    </source>
</evidence>
<dbReference type="EC" id="3.4.19.12" evidence="1"/>
<feature type="region of interest" description="Disordered" evidence="2">
    <location>
        <begin position="44"/>
        <end position="65"/>
    </location>
</feature>
<dbReference type="Proteomes" id="UP000663852">
    <property type="component" value="Unassembled WGS sequence"/>
</dbReference>
<feature type="compositionally biased region" description="Basic residues" evidence="2">
    <location>
        <begin position="642"/>
        <end position="660"/>
    </location>
</feature>
<feature type="compositionally biased region" description="Polar residues" evidence="2">
    <location>
        <begin position="579"/>
        <end position="589"/>
    </location>
</feature>
<dbReference type="GO" id="GO:0005634">
    <property type="term" value="C:nucleus"/>
    <property type="evidence" value="ECO:0007669"/>
    <property type="project" value="TreeGrafter"/>
</dbReference>
<evidence type="ECO:0000259" key="3">
    <source>
        <dbReference type="PROSITE" id="PS50235"/>
    </source>
</evidence>
<gene>
    <name evidence="4" type="ORF">EDS130_LOCUS11482</name>
</gene>
<evidence type="ECO:0000313" key="5">
    <source>
        <dbReference type="Proteomes" id="UP000663852"/>
    </source>
</evidence>
<dbReference type="GO" id="GO:0016579">
    <property type="term" value="P:protein deubiquitination"/>
    <property type="evidence" value="ECO:0007669"/>
    <property type="project" value="InterPro"/>
</dbReference>
<keyword evidence="1" id="KW-0788">Thiol protease</keyword>
<dbReference type="InterPro" id="IPR001394">
    <property type="entry name" value="Peptidase_C19_UCH"/>
</dbReference>
<proteinExistence type="inferred from homology"/>
<comment type="caution">
    <text evidence="4">The sequence shown here is derived from an EMBL/GenBank/DDBJ whole genome shotgun (WGS) entry which is preliminary data.</text>
</comment>
<evidence type="ECO:0000256" key="1">
    <source>
        <dbReference type="RuleBase" id="RU366025"/>
    </source>
</evidence>
<feature type="compositionally biased region" description="Low complexity" evidence="2">
    <location>
        <begin position="49"/>
        <end position="65"/>
    </location>
</feature>
<dbReference type="PROSITE" id="PS00973">
    <property type="entry name" value="USP_2"/>
    <property type="match status" value="1"/>
</dbReference>
<dbReference type="PROSITE" id="PS50235">
    <property type="entry name" value="USP_3"/>
    <property type="match status" value="1"/>
</dbReference>
<dbReference type="InterPro" id="IPR038765">
    <property type="entry name" value="Papain-like_cys_pep_sf"/>
</dbReference>
<feature type="domain" description="USP" evidence="3">
    <location>
        <begin position="82"/>
        <end position="460"/>
    </location>
</feature>
<reference evidence="4" key="1">
    <citation type="submission" date="2021-02" db="EMBL/GenBank/DDBJ databases">
        <authorList>
            <person name="Nowell W R."/>
        </authorList>
    </citation>
    <scope>NUCLEOTIDE SEQUENCE</scope>
</reference>
<dbReference type="GO" id="GO:0005829">
    <property type="term" value="C:cytosol"/>
    <property type="evidence" value="ECO:0007669"/>
    <property type="project" value="TreeGrafter"/>
</dbReference>
<dbReference type="PANTHER" id="PTHR24006:SF887">
    <property type="entry name" value="UBIQUITIN CARBOXYL-TERMINAL HYDROLASE"/>
    <property type="match status" value="1"/>
</dbReference>